<organism evidence="5 6">
    <name type="scientific">Blastococcus brunescens</name>
    <dbReference type="NCBI Taxonomy" id="1564165"/>
    <lineage>
        <taxon>Bacteria</taxon>
        <taxon>Bacillati</taxon>
        <taxon>Actinomycetota</taxon>
        <taxon>Actinomycetes</taxon>
        <taxon>Geodermatophilales</taxon>
        <taxon>Geodermatophilaceae</taxon>
        <taxon>Blastococcus</taxon>
    </lineage>
</organism>
<evidence type="ECO:0000313" key="5">
    <source>
        <dbReference type="EMBL" id="WRL64168.1"/>
    </source>
</evidence>
<gene>
    <name evidence="5" type="ORF">U6N30_32185</name>
</gene>
<evidence type="ECO:0000313" key="6">
    <source>
        <dbReference type="Proteomes" id="UP001324287"/>
    </source>
</evidence>
<dbReference type="InterPro" id="IPR015168">
    <property type="entry name" value="SsuA/THI5"/>
</dbReference>
<dbReference type="SUPFAM" id="SSF53850">
    <property type="entry name" value="Periplasmic binding protein-like II"/>
    <property type="match status" value="1"/>
</dbReference>
<evidence type="ECO:0000256" key="2">
    <source>
        <dbReference type="ARBA" id="ARBA00010742"/>
    </source>
</evidence>
<reference evidence="5 6" key="1">
    <citation type="submission" date="2023-12" db="EMBL/GenBank/DDBJ databases">
        <title>Blastococcus brunescens sp. nov., an actonobacterium isolated from sandstone collected in sahara desert.</title>
        <authorList>
            <person name="Gtari M."/>
            <person name="Ghodhbane F."/>
        </authorList>
    </citation>
    <scope>NUCLEOTIDE SEQUENCE [LARGE SCALE GENOMIC DNA]</scope>
    <source>
        <strain evidence="5 6">BMG 8361</strain>
    </source>
</reference>
<sequence>MPEGCRPRRRLGVRGPEHRVHELRLCRAGRLRGLPLKMVRENDRPGPQALYSMPSSGIAEPADLAGKTVAINGLGNIMELTARAALDEAGVDPDSVQFVELPPPDMLAALGTGNVDAAWLAEPFVTIADNTTDAVAVLDVFSGSTEDLPVAGWATSAQFAQENPNTLAAFTRAMDAAMEMIDEDPSMVAEIVPTYTQLTPEVAAQLNPINFAVESNLEDISQVEELMRAHGFIEDEVDVEQLIAEQSD</sequence>
<comment type="subcellular location">
    <subcellularLocation>
        <location evidence="1">Periplasm</location>
    </subcellularLocation>
</comment>
<dbReference type="Gene3D" id="3.40.190.10">
    <property type="entry name" value="Periplasmic binding protein-like II"/>
    <property type="match status" value="1"/>
</dbReference>
<comment type="similarity">
    <text evidence="2">Belongs to the bacterial solute-binding protein SsuA/TauA family.</text>
</comment>
<dbReference type="PANTHER" id="PTHR30024:SF47">
    <property type="entry name" value="TAURINE-BINDING PERIPLASMIC PROTEIN"/>
    <property type="match status" value="1"/>
</dbReference>
<name>A0ABZ1B028_9ACTN</name>
<dbReference type="RefSeq" id="WP_324275496.1">
    <property type="nucleotide sequence ID" value="NZ_CP141261.1"/>
</dbReference>
<dbReference type="Proteomes" id="UP001324287">
    <property type="component" value="Chromosome"/>
</dbReference>
<evidence type="ECO:0000259" key="4">
    <source>
        <dbReference type="Pfam" id="PF09084"/>
    </source>
</evidence>
<dbReference type="EMBL" id="CP141261">
    <property type="protein sequence ID" value="WRL64168.1"/>
    <property type="molecule type" value="Genomic_DNA"/>
</dbReference>
<keyword evidence="6" id="KW-1185">Reference proteome</keyword>
<protein>
    <submittedName>
        <fullName evidence="5">ABC transporter substrate-binding protein</fullName>
    </submittedName>
</protein>
<keyword evidence="3" id="KW-0732">Signal</keyword>
<evidence type="ECO:0000256" key="1">
    <source>
        <dbReference type="ARBA" id="ARBA00004418"/>
    </source>
</evidence>
<evidence type="ECO:0000256" key="3">
    <source>
        <dbReference type="ARBA" id="ARBA00022729"/>
    </source>
</evidence>
<dbReference type="Pfam" id="PF09084">
    <property type="entry name" value="NMT1"/>
    <property type="match status" value="1"/>
</dbReference>
<accession>A0ABZ1B028</accession>
<feature type="domain" description="SsuA/THI5-like" evidence="4">
    <location>
        <begin position="29"/>
        <end position="185"/>
    </location>
</feature>
<proteinExistence type="inferred from homology"/>
<dbReference type="PANTHER" id="PTHR30024">
    <property type="entry name" value="ALIPHATIC SULFONATES-BINDING PROTEIN-RELATED"/>
    <property type="match status" value="1"/>
</dbReference>